<reference evidence="3 4" key="1">
    <citation type="submission" date="2024-09" db="EMBL/GenBank/DDBJ databases">
        <title>Chromosome-scale assembly of Riccia fluitans.</title>
        <authorList>
            <person name="Paukszto L."/>
            <person name="Sawicki J."/>
            <person name="Karawczyk K."/>
            <person name="Piernik-Szablinska J."/>
            <person name="Szczecinska M."/>
            <person name="Mazdziarz M."/>
        </authorList>
    </citation>
    <scope>NUCLEOTIDE SEQUENCE [LARGE SCALE GENOMIC DNA]</scope>
    <source>
        <strain evidence="3">Rf_01</strain>
        <tissue evidence="3">Aerial parts of the thallus</tissue>
    </source>
</reference>
<accession>A0ABD1YZE8</accession>
<name>A0ABD1YZE8_9MARC</name>
<dbReference type="EMBL" id="JBHFFA010000003">
    <property type="protein sequence ID" value="KAL2636152.1"/>
    <property type="molecule type" value="Genomic_DNA"/>
</dbReference>
<sequence>MTTSNLNAAAVMFKSGVLESERQMKAAGDKRAHMTLVRQQSLERPLHVQVSGKKFLRALSSFSCISSKSMSTVNNSASSRREEQRSLDLKDGSLAFQEKSKRDQKILLRIMMWGGPNTLLLLAPFDAPTERVIEMVLDSYVSRAGPHDCHDYELFCAHCNSPALQRKQQIGNVGSRHFLLCKKGPGVVRPDFLTNISHVGTNLHSTDAHHKPRHARSQSHSGSTALSSLSHSLSLAQLNSSVSTSNHRRSQSWWNPASCLSIGGHH</sequence>
<dbReference type="Pfam" id="PF23156">
    <property type="entry name" value="DUF7054"/>
    <property type="match status" value="1"/>
</dbReference>
<gene>
    <name evidence="3" type="ORF">R1flu_007631</name>
</gene>
<dbReference type="Proteomes" id="UP001605036">
    <property type="component" value="Unassembled WGS sequence"/>
</dbReference>
<dbReference type="PANTHER" id="PTHR33270">
    <property type="entry name" value="BNAC05G50380D PROTEIN"/>
    <property type="match status" value="1"/>
</dbReference>
<evidence type="ECO:0000313" key="4">
    <source>
        <dbReference type="Proteomes" id="UP001605036"/>
    </source>
</evidence>
<comment type="caution">
    <text evidence="3">The sequence shown here is derived from an EMBL/GenBank/DDBJ whole genome shotgun (WGS) entry which is preliminary data.</text>
</comment>
<protein>
    <recommendedName>
        <fullName evidence="2">DUF7054 domain-containing protein</fullName>
    </recommendedName>
</protein>
<keyword evidence="4" id="KW-1185">Reference proteome</keyword>
<dbReference type="PANTHER" id="PTHR33270:SF18">
    <property type="entry name" value="OS02G0324700 PROTEIN"/>
    <property type="match status" value="1"/>
</dbReference>
<evidence type="ECO:0000313" key="3">
    <source>
        <dbReference type="EMBL" id="KAL2636152.1"/>
    </source>
</evidence>
<dbReference type="InterPro" id="IPR040358">
    <property type="entry name" value="At4g22758-like"/>
</dbReference>
<dbReference type="InterPro" id="IPR055482">
    <property type="entry name" value="DUF7054"/>
</dbReference>
<dbReference type="AlphaFoldDB" id="A0ABD1YZE8"/>
<proteinExistence type="predicted"/>
<evidence type="ECO:0000259" key="2">
    <source>
        <dbReference type="Pfam" id="PF23156"/>
    </source>
</evidence>
<evidence type="ECO:0000256" key="1">
    <source>
        <dbReference type="SAM" id="MobiDB-lite"/>
    </source>
</evidence>
<feature type="domain" description="DUF7054" evidence="2">
    <location>
        <begin position="103"/>
        <end position="181"/>
    </location>
</feature>
<feature type="region of interest" description="Disordered" evidence="1">
    <location>
        <begin position="203"/>
        <end position="225"/>
    </location>
</feature>
<organism evidence="3 4">
    <name type="scientific">Riccia fluitans</name>
    <dbReference type="NCBI Taxonomy" id="41844"/>
    <lineage>
        <taxon>Eukaryota</taxon>
        <taxon>Viridiplantae</taxon>
        <taxon>Streptophyta</taxon>
        <taxon>Embryophyta</taxon>
        <taxon>Marchantiophyta</taxon>
        <taxon>Marchantiopsida</taxon>
        <taxon>Marchantiidae</taxon>
        <taxon>Marchantiales</taxon>
        <taxon>Ricciaceae</taxon>
        <taxon>Riccia</taxon>
    </lineage>
</organism>